<evidence type="ECO:0000256" key="1">
    <source>
        <dbReference type="ARBA" id="ARBA00022618"/>
    </source>
</evidence>
<dbReference type="FunFam" id="1.10.472.10:FF:000003">
    <property type="entry name" value="G1/S-specific cyclin-D2"/>
    <property type="match status" value="1"/>
</dbReference>
<dbReference type="EMBL" id="RJVU01042601">
    <property type="protein sequence ID" value="ROL45204.1"/>
    <property type="molecule type" value="Genomic_DNA"/>
</dbReference>
<evidence type="ECO:0000313" key="8">
    <source>
        <dbReference type="Proteomes" id="UP000281406"/>
    </source>
</evidence>
<keyword evidence="1" id="KW-0132">Cell division</keyword>
<accession>A0A3N0YGH3</accession>
<feature type="domain" description="Cyclin C-terminal" evidence="6">
    <location>
        <begin position="161"/>
        <end position="265"/>
    </location>
</feature>
<dbReference type="SMART" id="SM01332">
    <property type="entry name" value="Cyclin_C"/>
    <property type="match status" value="1"/>
</dbReference>
<dbReference type="InterPro" id="IPR004367">
    <property type="entry name" value="Cyclin_C-dom"/>
</dbReference>
<dbReference type="InterPro" id="IPR036915">
    <property type="entry name" value="Cyclin-like_sf"/>
</dbReference>
<evidence type="ECO:0000256" key="3">
    <source>
        <dbReference type="ARBA" id="ARBA00023306"/>
    </source>
</evidence>
<evidence type="ECO:0000256" key="2">
    <source>
        <dbReference type="ARBA" id="ARBA00023127"/>
    </source>
</evidence>
<dbReference type="AlphaFoldDB" id="A0A3N0YGH3"/>
<organism evidence="7 8">
    <name type="scientific">Anabarilius grahami</name>
    <name type="common">Kanglang fish</name>
    <name type="synonym">Barilius grahami</name>
    <dbReference type="NCBI Taxonomy" id="495550"/>
    <lineage>
        <taxon>Eukaryota</taxon>
        <taxon>Metazoa</taxon>
        <taxon>Chordata</taxon>
        <taxon>Craniata</taxon>
        <taxon>Vertebrata</taxon>
        <taxon>Euteleostomi</taxon>
        <taxon>Actinopterygii</taxon>
        <taxon>Neopterygii</taxon>
        <taxon>Teleostei</taxon>
        <taxon>Ostariophysi</taxon>
        <taxon>Cypriniformes</taxon>
        <taxon>Xenocyprididae</taxon>
        <taxon>Xenocypridinae</taxon>
        <taxon>Xenocypridinae incertae sedis</taxon>
        <taxon>Anabarilius</taxon>
    </lineage>
</organism>
<dbReference type="PANTHER" id="PTHR10177">
    <property type="entry name" value="CYCLINS"/>
    <property type="match status" value="1"/>
</dbReference>
<reference evidence="7 8" key="1">
    <citation type="submission" date="2018-10" db="EMBL/GenBank/DDBJ databases">
        <title>Genome assembly for a Yunnan-Guizhou Plateau 3E fish, Anabarilius grahami (Regan), and its evolutionary and genetic applications.</title>
        <authorList>
            <person name="Jiang W."/>
        </authorList>
    </citation>
    <scope>NUCLEOTIDE SEQUENCE [LARGE SCALE GENOMIC DNA]</scope>
    <source>
        <strain evidence="7">AG-KIZ</strain>
        <tissue evidence="7">Muscle</tissue>
    </source>
</reference>
<dbReference type="InterPro" id="IPR039361">
    <property type="entry name" value="Cyclin"/>
</dbReference>
<evidence type="ECO:0000259" key="6">
    <source>
        <dbReference type="SMART" id="SM01332"/>
    </source>
</evidence>
<dbReference type="InterPro" id="IPR048258">
    <property type="entry name" value="Cyclins_cyclin-box"/>
</dbReference>
<dbReference type="SUPFAM" id="SSF47954">
    <property type="entry name" value="Cyclin-like"/>
    <property type="match status" value="2"/>
</dbReference>
<name>A0A3N0YGH3_ANAGA</name>
<evidence type="ECO:0000259" key="5">
    <source>
        <dbReference type="SMART" id="SM00385"/>
    </source>
</evidence>
<comment type="similarity">
    <text evidence="4">Belongs to the cyclin family.</text>
</comment>
<dbReference type="GO" id="GO:0051301">
    <property type="term" value="P:cell division"/>
    <property type="evidence" value="ECO:0007669"/>
    <property type="project" value="UniProtKB-KW"/>
</dbReference>
<keyword evidence="2 4" id="KW-0195">Cyclin</keyword>
<dbReference type="SMART" id="SM00385">
    <property type="entry name" value="CYCLIN"/>
    <property type="match status" value="1"/>
</dbReference>
<evidence type="ECO:0000256" key="4">
    <source>
        <dbReference type="RuleBase" id="RU000383"/>
    </source>
</evidence>
<gene>
    <name evidence="7" type="ORF">DPX16_1630</name>
</gene>
<proteinExistence type="inferred from homology"/>
<feature type="domain" description="Cyclin-like" evidence="5">
    <location>
        <begin position="68"/>
        <end position="152"/>
    </location>
</feature>
<dbReference type="OrthoDB" id="306099at2759"/>
<protein>
    <submittedName>
        <fullName evidence="7">G1/S-specific cyclin-D2</fullName>
    </submittedName>
</protein>
<sequence length="276" mass="31019">MELLCHEHVDLDSSSEVKSRPLRAFRDAVLTQDSRVRQNLLSSERPNIIKPGTEQTDVLPYMRRILTGWMLQVCEDQKCEEEVFPLAVHYLDRYMSQNPVRKCHLQLLGTVCMFLASKLRESVPLSAAKLCVYTDHAVTVPEILDWEVLVVSRLNWDLASVLPSDFLELLLQALPLKAQNHAAVRRHAHSYIALSATELKFSLFTPSAVACSCVTAAVVRLNIQKDTFTADGLLQLLRNILDLDMTSLRECLSALDETIDLTLPSPAELQGQDVPL</sequence>
<evidence type="ECO:0000313" key="7">
    <source>
        <dbReference type="EMBL" id="ROL45204.1"/>
    </source>
</evidence>
<comment type="caution">
    <text evidence="7">The sequence shown here is derived from an EMBL/GenBank/DDBJ whole genome shotgun (WGS) entry which is preliminary data.</text>
</comment>
<dbReference type="PROSITE" id="PS00292">
    <property type="entry name" value="CYCLINS"/>
    <property type="match status" value="1"/>
</dbReference>
<dbReference type="CDD" id="cd20516">
    <property type="entry name" value="CYCLIN_CCND_rpt2"/>
    <property type="match status" value="1"/>
</dbReference>
<keyword evidence="8" id="KW-1185">Reference proteome</keyword>
<dbReference type="Proteomes" id="UP000281406">
    <property type="component" value="Unassembled WGS sequence"/>
</dbReference>
<dbReference type="Pfam" id="PF02984">
    <property type="entry name" value="Cyclin_C"/>
    <property type="match status" value="1"/>
</dbReference>
<dbReference type="InterPro" id="IPR013763">
    <property type="entry name" value="Cyclin-like_dom"/>
</dbReference>
<dbReference type="InterPro" id="IPR006671">
    <property type="entry name" value="Cyclin_N"/>
</dbReference>
<keyword evidence="3" id="KW-0131">Cell cycle</keyword>
<dbReference type="Pfam" id="PF00134">
    <property type="entry name" value="Cyclin_N"/>
    <property type="match status" value="1"/>
</dbReference>
<dbReference type="Gene3D" id="1.10.472.10">
    <property type="entry name" value="Cyclin-like"/>
    <property type="match status" value="2"/>
</dbReference>